<dbReference type="GO" id="GO:0003678">
    <property type="term" value="F:DNA helicase activity"/>
    <property type="evidence" value="ECO:0007669"/>
    <property type="project" value="InterPro"/>
</dbReference>
<keyword evidence="6" id="KW-0378">Hydrolase</keyword>
<keyword evidence="11" id="KW-0411">Iron-sulfur</keyword>
<keyword evidence="5" id="KW-0547">Nucleotide-binding</keyword>
<evidence type="ECO:0000256" key="9">
    <source>
        <dbReference type="ARBA" id="ARBA00022884"/>
    </source>
</evidence>
<evidence type="ECO:0000256" key="4">
    <source>
        <dbReference type="ARBA" id="ARBA00022723"/>
    </source>
</evidence>
<reference evidence="16" key="2">
    <citation type="submission" date="2025-09" db="UniProtKB">
        <authorList>
            <consortium name="Ensembl"/>
        </authorList>
    </citation>
    <scope>IDENTIFICATION</scope>
</reference>
<proteinExistence type="inferred from homology"/>
<evidence type="ECO:0000259" key="15">
    <source>
        <dbReference type="PROSITE" id="PS51193"/>
    </source>
</evidence>
<evidence type="ECO:0000256" key="12">
    <source>
        <dbReference type="ARBA" id="ARBA00023125"/>
    </source>
</evidence>
<dbReference type="InterPro" id="IPR027417">
    <property type="entry name" value="P-loop_NTPase"/>
</dbReference>
<dbReference type="GO" id="GO:0034085">
    <property type="term" value="P:establishment of sister chromatid cohesion"/>
    <property type="evidence" value="ECO:0007669"/>
    <property type="project" value="TreeGrafter"/>
</dbReference>
<dbReference type="Proteomes" id="UP000472270">
    <property type="component" value="Unassembled WGS sequence"/>
</dbReference>
<dbReference type="InterPro" id="IPR014013">
    <property type="entry name" value="Helic_SF1/SF2_ATP-bd_DinG/Rad3"/>
</dbReference>
<dbReference type="SMART" id="SM00488">
    <property type="entry name" value="DEXDc2"/>
    <property type="match status" value="1"/>
</dbReference>
<dbReference type="NCBIfam" id="TIGR00604">
    <property type="entry name" value="rad3"/>
    <property type="match status" value="1"/>
</dbReference>
<evidence type="ECO:0000256" key="11">
    <source>
        <dbReference type="ARBA" id="ARBA00023014"/>
    </source>
</evidence>
<evidence type="ECO:0000256" key="5">
    <source>
        <dbReference type="ARBA" id="ARBA00022741"/>
    </source>
</evidence>
<sequence length="612" mass="69238">MESKSSRFPFPFQPYHIQESFMEALYTALDQGKVGIFESPTGTGKSLSLICGSLTWLRNYEEQKKLEAAKLQDGPEKKCDAVKEENSTSQTSEPDWVSEFVQKKAERDIVNKLKDEELKRKKREERLEVIRHNAQLRYAMKRKVMLYGCRSRLKAKNLMYIKQILFVLEGLVRTLGGQLCGRLFCLCILSCSISFYLVQKYFEKSMISQKVQSGLSQHLLPHSPWFYTEKQCGFDVLDASDQQMAVEDKPIMASPMMLVESFLFALTNANKDGRVMIQRQACLSQSSLKFLLLNAAVHFAQIIQECRAVIIAGGTMQPIADFKEQLLFSAGVTEDRILEFSCGHVIPPENILPIVLCAGPSGQQLEFTFQTRDTPQMMEETGRVLSNLCNIVQGGVVCFFPSYEYEKRILGHWESTGVLQRLESKKKIFQEPKKASQVEQVLSNYSKCIQRCSNAGSGQTGALLFSVVGGKMSEGINFSDDLGRCIVMVGMPYPNIKSPELQEKMAYLDKNMPHVGGKSPGKALIENLCMKAVNQSIGRAIRHRGDYACIVLCDHRYARSGTLQKLPEWIRSSTHTHTTFGPAFASIRRVSVLFDHRNKIHFKICSNRKQLF</sequence>
<dbReference type="GO" id="GO:0005634">
    <property type="term" value="C:nucleus"/>
    <property type="evidence" value="ECO:0007669"/>
    <property type="project" value="UniProtKB-SubCell"/>
</dbReference>
<dbReference type="GO" id="GO:0003723">
    <property type="term" value="F:RNA binding"/>
    <property type="evidence" value="ECO:0007669"/>
    <property type="project" value="UniProtKB-KW"/>
</dbReference>
<gene>
    <name evidence="16" type="primary">LOC107705769</name>
</gene>
<dbReference type="InterPro" id="IPR006554">
    <property type="entry name" value="Helicase-like_DEXD_c2"/>
</dbReference>
<keyword evidence="14" id="KW-0539">Nucleus</keyword>
<dbReference type="InterPro" id="IPR006555">
    <property type="entry name" value="ATP-dep_Helicase_C"/>
</dbReference>
<reference evidence="16" key="1">
    <citation type="submission" date="2025-08" db="UniProtKB">
        <authorList>
            <consortium name="Ensembl"/>
        </authorList>
    </citation>
    <scope>IDENTIFICATION</scope>
</reference>
<name>A0A673K6G7_9TELE</name>
<organism evidence="16 17">
    <name type="scientific">Sinocyclocheilus rhinocerous</name>
    <dbReference type="NCBI Taxonomy" id="307959"/>
    <lineage>
        <taxon>Eukaryota</taxon>
        <taxon>Metazoa</taxon>
        <taxon>Chordata</taxon>
        <taxon>Craniata</taxon>
        <taxon>Vertebrata</taxon>
        <taxon>Euteleostomi</taxon>
        <taxon>Actinopterygii</taxon>
        <taxon>Neopterygii</taxon>
        <taxon>Teleostei</taxon>
        <taxon>Ostariophysi</taxon>
        <taxon>Cypriniformes</taxon>
        <taxon>Cyprinidae</taxon>
        <taxon>Cyprininae</taxon>
        <taxon>Sinocyclocheilus</taxon>
    </lineage>
</organism>
<dbReference type="InterPro" id="IPR013020">
    <property type="entry name" value="Rad3/Chl1-like"/>
</dbReference>
<evidence type="ECO:0000256" key="7">
    <source>
        <dbReference type="ARBA" id="ARBA00022806"/>
    </source>
</evidence>
<dbReference type="GO" id="GO:0003677">
    <property type="term" value="F:DNA binding"/>
    <property type="evidence" value="ECO:0007669"/>
    <property type="project" value="UniProtKB-KW"/>
</dbReference>
<comment type="similarity">
    <text evidence="3">Belongs to the DEAD box helicase family. DEAH subfamily. DDX11/CHL1 sub-subfamily.</text>
</comment>
<dbReference type="GO" id="GO:0016818">
    <property type="term" value="F:hydrolase activity, acting on acid anhydrides, in phosphorus-containing anhydrides"/>
    <property type="evidence" value="ECO:0007669"/>
    <property type="project" value="InterPro"/>
</dbReference>
<evidence type="ECO:0000256" key="10">
    <source>
        <dbReference type="ARBA" id="ARBA00023004"/>
    </source>
</evidence>
<keyword evidence="12" id="KW-0238">DNA-binding</keyword>
<dbReference type="GO" id="GO:0005524">
    <property type="term" value="F:ATP binding"/>
    <property type="evidence" value="ECO:0007669"/>
    <property type="project" value="UniProtKB-KW"/>
</dbReference>
<dbReference type="FunFam" id="3.40.50.300:FF:000909">
    <property type="entry name" value="Putative ATP-dependent RNA helicase DDX11"/>
    <property type="match status" value="1"/>
</dbReference>
<evidence type="ECO:0000313" key="17">
    <source>
        <dbReference type="Proteomes" id="UP000472270"/>
    </source>
</evidence>
<keyword evidence="7" id="KW-0347">Helicase</keyword>
<keyword evidence="8" id="KW-0067">ATP-binding</keyword>
<protein>
    <submittedName>
        <fullName evidence="16">Putative ATP-dependent RNA helicase DDX11-like protein 8</fullName>
    </submittedName>
</protein>
<feature type="domain" description="Helicase ATP-binding" evidence="15">
    <location>
        <begin position="4"/>
        <end position="310"/>
    </location>
</feature>
<dbReference type="GO" id="GO:0006139">
    <property type="term" value="P:nucleobase-containing compound metabolic process"/>
    <property type="evidence" value="ECO:0007669"/>
    <property type="project" value="InterPro"/>
</dbReference>
<accession>A0A673K6G7</accession>
<keyword evidence="10" id="KW-0408">Iron</keyword>
<dbReference type="SMART" id="SM00491">
    <property type="entry name" value="HELICc2"/>
    <property type="match status" value="1"/>
</dbReference>
<dbReference type="Ensembl" id="ENSSRHT00000061650.1">
    <property type="protein sequence ID" value="ENSSRHP00000059979.1"/>
    <property type="gene ID" value="ENSSRHG00000030023.1"/>
</dbReference>
<evidence type="ECO:0000256" key="8">
    <source>
        <dbReference type="ARBA" id="ARBA00022840"/>
    </source>
</evidence>
<dbReference type="SUPFAM" id="SSF52540">
    <property type="entry name" value="P-loop containing nucleoside triphosphate hydrolases"/>
    <property type="match status" value="1"/>
</dbReference>
<evidence type="ECO:0000256" key="3">
    <source>
        <dbReference type="ARBA" id="ARBA00008435"/>
    </source>
</evidence>
<dbReference type="Gene3D" id="3.40.50.300">
    <property type="entry name" value="P-loop containing nucleotide triphosphate hydrolases"/>
    <property type="match status" value="2"/>
</dbReference>
<dbReference type="Pfam" id="PF13307">
    <property type="entry name" value="Helicase_C_2"/>
    <property type="match status" value="1"/>
</dbReference>
<evidence type="ECO:0000256" key="14">
    <source>
        <dbReference type="ARBA" id="ARBA00023242"/>
    </source>
</evidence>
<evidence type="ECO:0000313" key="16">
    <source>
        <dbReference type="Ensembl" id="ENSSRHP00000059979.1"/>
    </source>
</evidence>
<dbReference type="GO" id="GO:0046872">
    <property type="term" value="F:metal ion binding"/>
    <property type="evidence" value="ECO:0007669"/>
    <property type="project" value="UniProtKB-KW"/>
</dbReference>
<dbReference type="InterPro" id="IPR045028">
    <property type="entry name" value="DinG/Rad3-like"/>
</dbReference>
<evidence type="ECO:0000256" key="1">
    <source>
        <dbReference type="ARBA" id="ARBA00001966"/>
    </source>
</evidence>
<evidence type="ECO:0000256" key="2">
    <source>
        <dbReference type="ARBA" id="ARBA00004123"/>
    </source>
</evidence>
<keyword evidence="17" id="KW-1185">Reference proteome</keyword>
<comment type="cofactor">
    <cofactor evidence="1">
        <name>[4Fe-4S] cluster</name>
        <dbReference type="ChEBI" id="CHEBI:49883"/>
    </cofactor>
</comment>
<dbReference type="PROSITE" id="PS51193">
    <property type="entry name" value="HELICASE_ATP_BIND_2"/>
    <property type="match status" value="1"/>
</dbReference>
<comment type="subcellular location">
    <subcellularLocation>
        <location evidence="2">Nucleus</location>
    </subcellularLocation>
</comment>
<keyword evidence="9" id="KW-0694">RNA-binding</keyword>
<keyword evidence="13" id="KW-0413">Isomerase</keyword>
<dbReference type="CDD" id="cd18788">
    <property type="entry name" value="SF2_C_XPD"/>
    <property type="match status" value="1"/>
</dbReference>
<dbReference type="PANTHER" id="PTHR11472:SF41">
    <property type="entry name" value="ATP-DEPENDENT DNA HELICASE DDX11-RELATED"/>
    <property type="match status" value="1"/>
</dbReference>
<dbReference type="PANTHER" id="PTHR11472">
    <property type="entry name" value="DNA REPAIR DEAD HELICASE RAD3/XP-D SUBFAMILY MEMBER"/>
    <property type="match status" value="1"/>
</dbReference>
<keyword evidence="4" id="KW-0479">Metal-binding</keyword>
<dbReference type="GO" id="GO:0051536">
    <property type="term" value="F:iron-sulfur cluster binding"/>
    <property type="evidence" value="ECO:0007669"/>
    <property type="project" value="UniProtKB-KW"/>
</dbReference>
<dbReference type="AlphaFoldDB" id="A0A673K6G7"/>
<evidence type="ECO:0000256" key="6">
    <source>
        <dbReference type="ARBA" id="ARBA00022801"/>
    </source>
</evidence>
<evidence type="ECO:0000256" key="13">
    <source>
        <dbReference type="ARBA" id="ARBA00023235"/>
    </source>
</evidence>